<feature type="transmembrane region" description="Helical" evidence="6">
    <location>
        <begin position="229"/>
        <end position="249"/>
    </location>
</feature>
<feature type="transmembrane region" description="Helical" evidence="6">
    <location>
        <begin position="336"/>
        <end position="358"/>
    </location>
</feature>
<proteinExistence type="predicted"/>
<keyword evidence="2 6" id="KW-0812">Transmembrane</keyword>
<dbReference type="GO" id="GO:0005774">
    <property type="term" value="C:vacuolar membrane"/>
    <property type="evidence" value="ECO:0007669"/>
    <property type="project" value="TreeGrafter"/>
</dbReference>
<evidence type="ECO:0000256" key="2">
    <source>
        <dbReference type="ARBA" id="ARBA00022692"/>
    </source>
</evidence>
<dbReference type="EMBL" id="HBUF01378794">
    <property type="protein sequence ID" value="CAG6729424.1"/>
    <property type="molecule type" value="Transcribed_RNA"/>
</dbReference>
<feature type="transmembrane region" description="Helical" evidence="6">
    <location>
        <begin position="428"/>
        <end position="447"/>
    </location>
</feature>
<feature type="transmembrane region" description="Helical" evidence="6">
    <location>
        <begin position="132"/>
        <end position="151"/>
    </location>
</feature>
<evidence type="ECO:0000256" key="6">
    <source>
        <dbReference type="SAM" id="Phobius"/>
    </source>
</evidence>
<feature type="compositionally biased region" description="Low complexity" evidence="5">
    <location>
        <begin position="17"/>
        <end position="34"/>
    </location>
</feature>
<organism evidence="8">
    <name type="scientific">Cacopsylla melanoneura</name>
    <dbReference type="NCBI Taxonomy" id="428564"/>
    <lineage>
        <taxon>Eukaryota</taxon>
        <taxon>Metazoa</taxon>
        <taxon>Ecdysozoa</taxon>
        <taxon>Arthropoda</taxon>
        <taxon>Hexapoda</taxon>
        <taxon>Insecta</taxon>
        <taxon>Pterygota</taxon>
        <taxon>Neoptera</taxon>
        <taxon>Paraneoptera</taxon>
        <taxon>Hemiptera</taxon>
        <taxon>Sternorrhyncha</taxon>
        <taxon>Psylloidea</taxon>
        <taxon>Psyllidae</taxon>
        <taxon>Psyllinae</taxon>
        <taxon>Cacopsylla</taxon>
    </lineage>
</organism>
<evidence type="ECO:0000259" key="7">
    <source>
        <dbReference type="Pfam" id="PF01490"/>
    </source>
</evidence>
<keyword evidence="4 6" id="KW-0472">Membrane</keyword>
<evidence type="ECO:0000313" key="8">
    <source>
        <dbReference type="EMBL" id="CAG6729424.1"/>
    </source>
</evidence>
<feature type="compositionally biased region" description="Polar residues" evidence="5">
    <location>
        <begin position="55"/>
        <end position="70"/>
    </location>
</feature>
<accession>A0A8D8YIF3</accession>
<reference evidence="8" key="1">
    <citation type="submission" date="2021-05" db="EMBL/GenBank/DDBJ databases">
        <authorList>
            <person name="Alioto T."/>
            <person name="Alioto T."/>
            <person name="Gomez Garrido J."/>
        </authorList>
    </citation>
    <scope>NUCLEOTIDE SEQUENCE</scope>
</reference>
<feature type="transmembrane region" description="Helical" evidence="6">
    <location>
        <begin position="261"/>
        <end position="281"/>
    </location>
</feature>
<dbReference type="Pfam" id="PF01490">
    <property type="entry name" value="Aa_trans"/>
    <property type="match status" value="1"/>
</dbReference>
<dbReference type="PANTHER" id="PTHR22950:SF340">
    <property type="entry name" value="AMINO ACID TRANSPORTER TRANSMEMBRANE DOMAIN-CONTAINING PROTEIN-RELATED"/>
    <property type="match status" value="1"/>
</dbReference>
<protein>
    <submittedName>
        <fullName evidence="8">Proton-coupled amino acid transporter 4</fullName>
    </submittedName>
</protein>
<dbReference type="PANTHER" id="PTHR22950">
    <property type="entry name" value="AMINO ACID TRANSPORTER"/>
    <property type="match status" value="1"/>
</dbReference>
<feature type="transmembrane region" description="Helical" evidence="6">
    <location>
        <begin position="301"/>
        <end position="324"/>
    </location>
</feature>
<feature type="transmembrane region" description="Helical" evidence="6">
    <location>
        <begin position="485"/>
        <end position="508"/>
    </location>
</feature>
<feature type="transmembrane region" description="Helical" evidence="6">
    <location>
        <begin position="378"/>
        <end position="407"/>
    </location>
</feature>
<dbReference type="InterPro" id="IPR013057">
    <property type="entry name" value="AA_transpt_TM"/>
</dbReference>
<feature type="region of interest" description="Disordered" evidence="5">
    <location>
        <begin position="1"/>
        <end position="72"/>
    </location>
</feature>
<evidence type="ECO:0000256" key="3">
    <source>
        <dbReference type="ARBA" id="ARBA00022989"/>
    </source>
</evidence>
<feature type="domain" description="Amino acid transporter transmembrane" evidence="7">
    <location>
        <begin position="104"/>
        <end position="506"/>
    </location>
</feature>
<feature type="transmembrane region" description="Helical" evidence="6">
    <location>
        <begin position="453"/>
        <end position="473"/>
    </location>
</feature>
<dbReference type="AlphaFoldDB" id="A0A8D8YIF3"/>
<evidence type="ECO:0000256" key="5">
    <source>
        <dbReference type="SAM" id="MobiDB-lite"/>
    </source>
</evidence>
<comment type="subcellular location">
    <subcellularLocation>
        <location evidence="1">Membrane</location>
        <topology evidence="1">Multi-pass membrane protein</topology>
    </subcellularLocation>
</comment>
<keyword evidence="3 6" id="KW-1133">Transmembrane helix</keyword>
<evidence type="ECO:0000256" key="4">
    <source>
        <dbReference type="ARBA" id="ARBA00023136"/>
    </source>
</evidence>
<name>A0A8D8YIF3_9HEMI</name>
<evidence type="ECO:0000256" key="1">
    <source>
        <dbReference type="ARBA" id="ARBA00004141"/>
    </source>
</evidence>
<dbReference type="GO" id="GO:0015179">
    <property type="term" value="F:L-amino acid transmembrane transporter activity"/>
    <property type="evidence" value="ECO:0007669"/>
    <property type="project" value="TreeGrafter"/>
</dbReference>
<sequence>MTLNSFPEDQDERGAKSFPNESYPSNSNENPMPNDGAENVNHTSMDMTPVGTGLDQISNNTSAPHQTQNKPGKWRMATLIPPVGSVPHDYEPYDHRGDIVKGATTNTETLIHLMKGSLGMGMLAMPVSFKNAGILDGIISCVVVSFIASYGMHQLLRMQHHVSKQLGVPLIDYADAMKHAVTGGPKYLSWLARPAPYFVDFFLCSFQIGVCCIYVSFISNNLKQISDEYWITLNIHTWFVITGAIVLPLNQLRNLHHLSPLSTAGDFLVLGGLGVVFYYIFRDGITVSPEVALIPDTPFKGFALFFGTLMTAVQSIGVIVSLENNMKTPADYRKPFGVFNIGMVFITCLYGFTGLVGYCKYGNATQGSVTLNLPKESILPVLVKLAFAFVILFTYPLQCFMPIDILWRNYVRIHVHKSSNKKWAYNSMLRIALVVFPVLISSLIPILDLLISTVGAFTLPTVGITFPAIMELSVFHKEKRLTSWIFIKCIALIIFGIFSMILCTYVCLFSM</sequence>
<feature type="transmembrane region" description="Helical" evidence="6">
    <location>
        <begin position="197"/>
        <end position="217"/>
    </location>
</feature>